<keyword evidence="2" id="KW-1133">Transmembrane helix</keyword>
<reference evidence="3" key="1">
    <citation type="journal article" date="2021" name="PeerJ">
        <title>Extensive microbial diversity within the chicken gut microbiome revealed by metagenomics and culture.</title>
        <authorList>
            <person name="Gilroy R."/>
            <person name="Ravi A."/>
            <person name="Getino M."/>
            <person name="Pursley I."/>
            <person name="Horton D.L."/>
            <person name="Alikhan N.F."/>
            <person name="Baker D."/>
            <person name="Gharbi K."/>
            <person name="Hall N."/>
            <person name="Watson M."/>
            <person name="Adriaenssens E.M."/>
            <person name="Foster-Nyarko E."/>
            <person name="Jarju S."/>
            <person name="Secka A."/>
            <person name="Antonio M."/>
            <person name="Oren A."/>
            <person name="Chaudhuri R.R."/>
            <person name="La Ragione R."/>
            <person name="Hildebrand F."/>
            <person name="Pallen M.J."/>
        </authorList>
    </citation>
    <scope>NUCLEOTIDE SEQUENCE</scope>
    <source>
        <strain evidence="3">ChiHecec2B26-7398</strain>
    </source>
</reference>
<evidence type="ECO:0000313" key="4">
    <source>
        <dbReference type="Proteomes" id="UP000886751"/>
    </source>
</evidence>
<feature type="transmembrane region" description="Helical" evidence="2">
    <location>
        <begin position="384"/>
        <end position="405"/>
    </location>
</feature>
<feature type="transmembrane region" description="Helical" evidence="2">
    <location>
        <begin position="227"/>
        <end position="252"/>
    </location>
</feature>
<dbReference type="AlphaFoldDB" id="A0A9D2BVG1"/>
<sequence>MTEPRKEGAGRPLYTSAPQTRPEPPAAPYLWAAAVSYPLAYLYTRGILLYNGFAGWQVPAFAAACIAAVEVLARALGRRHAPEAGLWAACWFTLSAALWAYGEQPALAGWQVLVWHLFAVWYVLARCGMLAQGHSGSLCFLDALAGLITLPFGSFFKRIGALAAGARALLRRRFRLRQAAVAALTAAVTLGLCAAVWPLLAAADANFAAVGRHLMQWMFGWVDGGSLLQTALAFVLSLPVGAWLYGLVAGSLQRQTPPCPADRFWARLRPLQKLPAVTANVAVGALCALYLLFFALQAAAWLAAAPLGLTAPQAAGFAVDGFWELLRILLLDLAVLAAVRFLGRAPLPRALAALFCGCGLAFAGLAAAKLAVYIHLHGFTPRRVVAGWFLGVLAVWVVLLLVRVFRPIPAAHIGIMVLAVSFTLLACVNVKQRIVQANIARYAAGQDAELDTDVLQACGFAPWERERAHCLGYTVDLINAGWFDARPLEDVRELYELTASFDHVYYADVDSHTRLRLTFDEAWRCVAADLT</sequence>
<accession>A0A9D2BVG1</accession>
<feature type="transmembrane region" description="Helical" evidence="2">
    <location>
        <begin position="179"/>
        <end position="200"/>
    </location>
</feature>
<proteinExistence type="predicted"/>
<dbReference type="EMBL" id="DXEI01000131">
    <property type="protein sequence ID" value="HIX95556.1"/>
    <property type="molecule type" value="Genomic_DNA"/>
</dbReference>
<feature type="transmembrane region" description="Helical" evidence="2">
    <location>
        <begin position="107"/>
        <end position="125"/>
    </location>
</feature>
<keyword evidence="2" id="KW-0812">Transmembrane</keyword>
<feature type="transmembrane region" description="Helical" evidence="2">
    <location>
        <begin position="273"/>
        <end position="293"/>
    </location>
</feature>
<name>A0A9D2BVG1_9FIRM</name>
<feature type="region of interest" description="Disordered" evidence="1">
    <location>
        <begin position="1"/>
        <end position="22"/>
    </location>
</feature>
<feature type="transmembrane region" description="Helical" evidence="2">
    <location>
        <begin position="47"/>
        <end position="72"/>
    </location>
</feature>
<organism evidence="3 4">
    <name type="scientific">Candidatus Gemmiger excrementipullorum</name>
    <dbReference type="NCBI Taxonomy" id="2838610"/>
    <lineage>
        <taxon>Bacteria</taxon>
        <taxon>Bacillati</taxon>
        <taxon>Bacillota</taxon>
        <taxon>Clostridia</taxon>
        <taxon>Eubacteriales</taxon>
        <taxon>Gemmiger</taxon>
    </lineage>
</organism>
<dbReference type="Proteomes" id="UP000886751">
    <property type="component" value="Unassembled WGS sequence"/>
</dbReference>
<feature type="transmembrane region" description="Helical" evidence="2">
    <location>
        <begin position="349"/>
        <end position="372"/>
    </location>
</feature>
<feature type="transmembrane region" description="Helical" evidence="2">
    <location>
        <begin position="84"/>
        <end position="101"/>
    </location>
</feature>
<dbReference type="Pfam" id="PF13687">
    <property type="entry name" value="DUF4153"/>
    <property type="match status" value="1"/>
</dbReference>
<reference evidence="3" key="2">
    <citation type="submission" date="2021-04" db="EMBL/GenBank/DDBJ databases">
        <authorList>
            <person name="Gilroy R."/>
        </authorList>
    </citation>
    <scope>NUCLEOTIDE SEQUENCE</scope>
    <source>
        <strain evidence="3">ChiHecec2B26-7398</strain>
    </source>
</reference>
<keyword evidence="2" id="KW-0472">Membrane</keyword>
<protein>
    <submittedName>
        <fullName evidence="3">DUF4173 domain-containing protein</fullName>
    </submittedName>
</protein>
<evidence type="ECO:0000256" key="2">
    <source>
        <dbReference type="SAM" id="Phobius"/>
    </source>
</evidence>
<evidence type="ECO:0000313" key="3">
    <source>
        <dbReference type="EMBL" id="HIX95556.1"/>
    </source>
</evidence>
<gene>
    <name evidence="3" type="ORF">H9846_08880</name>
</gene>
<comment type="caution">
    <text evidence="3">The sequence shown here is derived from an EMBL/GenBank/DDBJ whole genome shotgun (WGS) entry which is preliminary data.</text>
</comment>
<feature type="transmembrane region" description="Helical" evidence="2">
    <location>
        <begin position="411"/>
        <end position="430"/>
    </location>
</feature>
<evidence type="ECO:0000256" key="1">
    <source>
        <dbReference type="SAM" id="MobiDB-lite"/>
    </source>
</evidence>
<dbReference type="InterPro" id="IPR025291">
    <property type="entry name" value="DUF4153"/>
</dbReference>